<evidence type="ECO:0000256" key="6">
    <source>
        <dbReference type="ARBA" id="ARBA00022989"/>
    </source>
</evidence>
<feature type="transmembrane region" description="Helical" evidence="9">
    <location>
        <begin position="118"/>
        <end position="136"/>
    </location>
</feature>
<keyword evidence="3" id="KW-0813">Transport</keyword>
<dbReference type="InterPro" id="IPR006153">
    <property type="entry name" value="Cation/H_exchanger_TM"/>
</dbReference>
<accession>A0A919WJ31</accession>
<keyword evidence="4" id="KW-0050">Antiport</keyword>
<gene>
    <name evidence="12" type="ORF">J27TS8_26720</name>
</gene>
<dbReference type="Gene3D" id="1.20.1530.20">
    <property type="match status" value="1"/>
</dbReference>
<dbReference type="SUPFAM" id="SSF52402">
    <property type="entry name" value="Adenine nucleotide alpha hydrolases-like"/>
    <property type="match status" value="1"/>
</dbReference>
<evidence type="ECO:0000313" key="12">
    <source>
        <dbReference type="EMBL" id="GIN62679.1"/>
    </source>
</evidence>
<comment type="caution">
    <text evidence="12">The sequence shown here is derived from an EMBL/GenBank/DDBJ whole genome shotgun (WGS) entry which is preliminary data.</text>
</comment>
<dbReference type="PANTHER" id="PTHR43562:SF4">
    <property type="entry name" value="NA(+)_H(+) ANTIPORTER NHAS5"/>
    <property type="match status" value="1"/>
</dbReference>
<dbReference type="Pfam" id="PF00582">
    <property type="entry name" value="Usp"/>
    <property type="match status" value="1"/>
</dbReference>
<proteinExistence type="inferred from homology"/>
<feature type="transmembrane region" description="Helical" evidence="9">
    <location>
        <begin position="148"/>
        <end position="173"/>
    </location>
</feature>
<dbReference type="InterPro" id="IPR038770">
    <property type="entry name" value="Na+/solute_symporter_sf"/>
</dbReference>
<feature type="transmembrane region" description="Helical" evidence="9">
    <location>
        <begin position="6"/>
        <end position="27"/>
    </location>
</feature>
<dbReference type="RefSeq" id="WP_212933899.1">
    <property type="nucleotide sequence ID" value="NZ_BORC01000004.1"/>
</dbReference>
<dbReference type="EMBL" id="BORC01000004">
    <property type="protein sequence ID" value="GIN62679.1"/>
    <property type="molecule type" value="Genomic_DNA"/>
</dbReference>
<dbReference type="AlphaFoldDB" id="A0A919WJ31"/>
<protein>
    <submittedName>
        <fullName evidence="12">Sodium:proton antiporter</fullName>
    </submittedName>
</protein>
<name>A0A919WJ31_9BACI</name>
<dbReference type="InterPro" id="IPR014729">
    <property type="entry name" value="Rossmann-like_a/b/a_fold"/>
</dbReference>
<feature type="transmembrane region" description="Helical" evidence="9">
    <location>
        <begin position="330"/>
        <end position="353"/>
    </location>
</feature>
<evidence type="ECO:0000259" key="10">
    <source>
        <dbReference type="Pfam" id="PF00582"/>
    </source>
</evidence>
<reference evidence="12" key="1">
    <citation type="submission" date="2021-03" db="EMBL/GenBank/DDBJ databases">
        <title>Antimicrobial resistance genes in bacteria isolated from Japanese honey, and their potential for conferring macrolide and lincosamide resistance in the American foulbrood pathogen Paenibacillus larvae.</title>
        <authorList>
            <person name="Okamoto M."/>
            <person name="Kumagai M."/>
            <person name="Kanamori H."/>
            <person name="Takamatsu D."/>
        </authorList>
    </citation>
    <scope>NUCLEOTIDE SEQUENCE</scope>
    <source>
        <strain evidence="12">J27TS8</strain>
    </source>
</reference>
<dbReference type="Pfam" id="PF00999">
    <property type="entry name" value="Na_H_Exchanger"/>
    <property type="match status" value="1"/>
</dbReference>
<dbReference type="InterPro" id="IPR006016">
    <property type="entry name" value="UspA"/>
</dbReference>
<evidence type="ECO:0000256" key="1">
    <source>
        <dbReference type="ARBA" id="ARBA00004141"/>
    </source>
</evidence>
<keyword evidence="7" id="KW-0406">Ion transport</keyword>
<feature type="transmembrane region" description="Helical" evidence="9">
    <location>
        <begin position="179"/>
        <end position="198"/>
    </location>
</feature>
<feature type="transmembrane region" description="Helical" evidence="9">
    <location>
        <begin position="34"/>
        <end position="53"/>
    </location>
</feature>
<evidence type="ECO:0000256" key="7">
    <source>
        <dbReference type="ARBA" id="ARBA00023065"/>
    </source>
</evidence>
<feature type="transmembrane region" description="Helical" evidence="9">
    <location>
        <begin position="241"/>
        <end position="256"/>
    </location>
</feature>
<feature type="transmembrane region" description="Helical" evidence="9">
    <location>
        <begin position="219"/>
        <end position="235"/>
    </location>
</feature>
<feature type="transmembrane region" description="Helical" evidence="9">
    <location>
        <begin position="90"/>
        <end position="112"/>
    </location>
</feature>
<dbReference type="Gene3D" id="3.40.50.620">
    <property type="entry name" value="HUPs"/>
    <property type="match status" value="1"/>
</dbReference>
<feature type="transmembrane region" description="Helical" evidence="9">
    <location>
        <begin position="359"/>
        <end position="379"/>
    </location>
</feature>
<evidence type="ECO:0000313" key="13">
    <source>
        <dbReference type="Proteomes" id="UP000682111"/>
    </source>
</evidence>
<keyword evidence="5 9" id="KW-0812">Transmembrane</keyword>
<dbReference type="Proteomes" id="UP000682111">
    <property type="component" value="Unassembled WGS sequence"/>
</dbReference>
<dbReference type="GO" id="GO:0016020">
    <property type="term" value="C:membrane"/>
    <property type="evidence" value="ECO:0007669"/>
    <property type="project" value="UniProtKB-SubCell"/>
</dbReference>
<sequence>MINLPIDEPVMIFALAMVIFFFTPILMKKMKIPGIIGPILAGVIIGPHGFHLLERDQTIVLLGTIGLLFIIFIAGLELDIDGFKKYRRRSILFGTLSFTIPFILGTAVGIVFDYSLTASILLGSILGSHTLLAYPIASRFGIAKNKAVTAAVGGTLLTDMFALLILAIVTGAAAGQLSFIFWLKMIISLVVFVALILWATPKLSSWFFRNADNEGVTNFTYVMVVLFVSGFLAIVAGMQPIIGAFLAGLALNRFVLEHGTLMNRIRFLGNALFIPFFLLSVGMLMDLSVLFHDPKSWIITITIVVSVIIGKASAPFIIRRIYNYSKTEQNVMVGLTIPQAAATLASTLVGYEVGLLDQATVNAVIIMILLTCIVGPYLVEKYGRKLALKEEQQLSERSEGPERILIPLANPQTMESLIDLANLLKQTNTADQPLYTLTVVQKDIKAAQNEVAHAEKMLDHAVMYASGAEIPVRPITRVEHNVANGIIRAITEERINMVVIGWDAERKSNKLFGSIIDRFVDQTNQTILVSKLSQPLQTTRRMILIIPYGADHKPGFIEALFRIKLLTSRLSASLCVLVINDSIETYEKYLQRTKPDPPTELIKLYSWHSLQTEYVSMFKPDDLIVIMSARKGTIAWHPELEVLPKRLAKINQQSFIVYYPAEEKEVDIRGSRGIEIPKEMLFKKDYEDYE</sequence>
<organism evidence="12 13">
    <name type="scientific">Robertmurraya siralis</name>
    <dbReference type="NCBI Taxonomy" id="77777"/>
    <lineage>
        <taxon>Bacteria</taxon>
        <taxon>Bacillati</taxon>
        <taxon>Bacillota</taxon>
        <taxon>Bacilli</taxon>
        <taxon>Bacillales</taxon>
        <taxon>Bacillaceae</taxon>
        <taxon>Robertmurraya</taxon>
    </lineage>
</organism>
<keyword evidence="13" id="KW-1185">Reference proteome</keyword>
<feature type="domain" description="Cation/H+ exchanger transmembrane" evidence="11">
    <location>
        <begin position="18"/>
        <end position="378"/>
    </location>
</feature>
<dbReference type="PANTHER" id="PTHR43562">
    <property type="entry name" value="NAPA-TYPE SODIUM/HYDROGEN ANTIPORTER"/>
    <property type="match status" value="1"/>
</dbReference>
<evidence type="ECO:0000256" key="9">
    <source>
        <dbReference type="SAM" id="Phobius"/>
    </source>
</evidence>
<evidence type="ECO:0000256" key="8">
    <source>
        <dbReference type="ARBA" id="ARBA00023136"/>
    </source>
</evidence>
<feature type="transmembrane region" description="Helical" evidence="9">
    <location>
        <begin position="268"/>
        <end position="291"/>
    </location>
</feature>
<evidence type="ECO:0000256" key="3">
    <source>
        <dbReference type="ARBA" id="ARBA00022448"/>
    </source>
</evidence>
<dbReference type="GO" id="GO:0015297">
    <property type="term" value="F:antiporter activity"/>
    <property type="evidence" value="ECO:0007669"/>
    <property type="project" value="UniProtKB-KW"/>
</dbReference>
<comment type="similarity">
    <text evidence="2">Belongs to the monovalent cation:proton antiporter 2 (CPA2) transporter (TC 2.A.37) family.</text>
</comment>
<feature type="transmembrane region" description="Helical" evidence="9">
    <location>
        <begin position="59"/>
        <end position="78"/>
    </location>
</feature>
<comment type="subcellular location">
    <subcellularLocation>
        <location evidence="1">Membrane</location>
        <topology evidence="1">Multi-pass membrane protein</topology>
    </subcellularLocation>
</comment>
<keyword evidence="6 9" id="KW-1133">Transmembrane helix</keyword>
<evidence type="ECO:0000256" key="5">
    <source>
        <dbReference type="ARBA" id="ARBA00022692"/>
    </source>
</evidence>
<evidence type="ECO:0000259" key="11">
    <source>
        <dbReference type="Pfam" id="PF00999"/>
    </source>
</evidence>
<feature type="transmembrane region" description="Helical" evidence="9">
    <location>
        <begin position="297"/>
        <end position="318"/>
    </location>
</feature>
<evidence type="ECO:0000256" key="2">
    <source>
        <dbReference type="ARBA" id="ARBA00005551"/>
    </source>
</evidence>
<keyword evidence="8 9" id="KW-0472">Membrane</keyword>
<feature type="domain" description="UspA" evidence="10">
    <location>
        <begin position="442"/>
        <end position="530"/>
    </location>
</feature>
<dbReference type="GO" id="GO:1902600">
    <property type="term" value="P:proton transmembrane transport"/>
    <property type="evidence" value="ECO:0007669"/>
    <property type="project" value="InterPro"/>
</dbReference>
<evidence type="ECO:0000256" key="4">
    <source>
        <dbReference type="ARBA" id="ARBA00022449"/>
    </source>
</evidence>